<feature type="binding site" evidence="4">
    <location>
        <position position="9"/>
    </location>
    <ligand>
        <name>a divalent metal cation</name>
        <dbReference type="ChEBI" id="CHEBI:60240"/>
    </ligand>
</feature>
<dbReference type="InParanoid" id="A0A554N9C6"/>
<comment type="caution">
    <text evidence="6">The sequence shown here is derived from an EMBL/GenBank/DDBJ whole genome shotgun (WGS) entry which is preliminary data.</text>
</comment>
<dbReference type="RefSeq" id="WP_144262004.1">
    <property type="nucleotide sequence ID" value="NZ_QMDX01000005.1"/>
</dbReference>
<feature type="binding site" evidence="4">
    <location>
        <position position="87"/>
    </location>
    <ligand>
        <name>a divalent metal cation</name>
        <dbReference type="ChEBI" id="CHEBI:60240"/>
    </ligand>
</feature>
<comment type="similarity">
    <text evidence="1 4">Belongs to the SurE nucleotidase family.</text>
</comment>
<comment type="catalytic activity">
    <reaction evidence="4">
        <text>a ribonucleoside 5'-phosphate + H2O = a ribonucleoside + phosphate</text>
        <dbReference type="Rhea" id="RHEA:12484"/>
        <dbReference type="ChEBI" id="CHEBI:15377"/>
        <dbReference type="ChEBI" id="CHEBI:18254"/>
        <dbReference type="ChEBI" id="CHEBI:43474"/>
        <dbReference type="ChEBI" id="CHEBI:58043"/>
        <dbReference type="EC" id="3.1.3.5"/>
    </reaction>
</comment>
<dbReference type="EMBL" id="QMDX01000005">
    <property type="protein sequence ID" value="TSD13955.1"/>
    <property type="molecule type" value="Genomic_DNA"/>
</dbReference>
<evidence type="ECO:0000313" key="7">
    <source>
        <dbReference type="Proteomes" id="UP000319894"/>
    </source>
</evidence>
<dbReference type="InterPro" id="IPR036523">
    <property type="entry name" value="SurE-like_sf"/>
</dbReference>
<keyword evidence="4" id="KW-0963">Cytoplasm</keyword>
<dbReference type="Gene3D" id="3.40.1210.10">
    <property type="entry name" value="Survival protein SurE-like phosphatase/nucleotidase"/>
    <property type="match status" value="1"/>
</dbReference>
<dbReference type="AlphaFoldDB" id="A0A554N9C6"/>
<dbReference type="EC" id="3.1.3.5" evidence="4"/>
<dbReference type="OrthoDB" id="26873at2157"/>
<dbReference type="GO" id="GO:0046872">
    <property type="term" value="F:metal ion binding"/>
    <property type="evidence" value="ECO:0007669"/>
    <property type="project" value="UniProtKB-UniRule"/>
</dbReference>
<keyword evidence="7" id="KW-1185">Reference proteome</keyword>
<feature type="binding site" evidence="4">
    <location>
        <position position="39"/>
    </location>
    <ligand>
        <name>a divalent metal cation</name>
        <dbReference type="ChEBI" id="CHEBI:60240"/>
    </ligand>
</feature>
<dbReference type="InterPro" id="IPR002828">
    <property type="entry name" value="SurE-like_Pase/nucleotidase"/>
</dbReference>
<dbReference type="Proteomes" id="UP000319894">
    <property type="component" value="Unassembled WGS sequence"/>
</dbReference>
<evidence type="ECO:0000313" key="6">
    <source>
        <dbReference type="EMBL" id="TSD13955.1"/>
    </source>
</evidence>
<evidence type="ECO:0000259" key="5">
    <source>
        <dbReference type="Pfam" id="PF01975"/>
    </source>
</evidence>
<comment type="cofactor">
    <cofactor evidence="4">
        <name>a divalent metal cation</name>
        <dbReference type="ChEBI" id="CHEBI:60240"/>
    </cofactor>
    <text evidence="4">Binds 1 divalent metal cation per subunit.</text>
</comment>
<organism evidence="6 7">
    <name type="scientific">Haloglomus irregulare</name>
    <dbReference type="NCBI Taxonomy" id="2234134"/>
    <lineage>
        <taxon>Archaea</taxon>
        <taxon>Methanobacteriati</taxon>
        <taxon>Methanobacteriota</taxon>
        <taxon>Stenosarchaea group</taxon>
        <taxon>Halobacteria</taxon>
        <taxon>Halobacteriales</taxon>
        <taxon>Natronomonadaceae</taxon>
        <taxon>Haloglomus</taxon>
    </lineage>
</organism>
<dbReference type="PANTHER" id="PTHR30457:SF0">
    <property type="entry name" value="PHOSPHATASE, PUTATIVE (AFU_ORTHOLOGUE AFUA_4G01070)-RELATED"/>
    <property type="match status" value="1"/>
</dbReference>
<dbReference type="GO" id="GO:0000166">
    <property type="term" value="F:nucleotide binding"/>
    <property type="evidence" value="ECO:0007669"/>
    <property type="project" value="UniProtKB-KW"/>
</dbReference>
<keyword evidence="4" id="KW-0547">Nucleotide-binding</keyword>
<evidence type="ECO:0000256" key="4">
    <source>
        <dbReference type="HAMAP-Rule" id="MF_00060"/>
    </source>
</evidence>
<dbReference type="HAMAP" id="MF_00060">
    <property type="entry name" value="SurE"/>
    <property type="match status" value="1"/>
</dbReference>
<feature type="domain" description="Survival protein SurE-like phosphatase/nucleotidase" evidence="5">
    <location>
        <begin position="3"/>
        <end position="179"/>
    </location>
</feature>
<reference evidence="6 7" key="1">
    <citation type="submission" date="2018-06" db="EMBL/GenBank/DDBJ databases">
        <title>Natronomonas sp. F16-60 a new haloarchaeon isolated from a solar saltern of Isla Cristina, Huelva, Spain.</title>
        <authorList>
            <person name="Duran-Viseras A."/>
            <person name="Sanchez-Porro C."/>
            <person name="Ventosa A."/>
        </authorList>
    </citation>
    <scope>NUCLEOTIDE SEQUENCE [LARGE SCALE GENOMIC DNA]</scope>
    <source>
        <strain evidence="6 7">F16-60</strain>
    </source>
</reference>
<dbReference type="GO" id="GO:0005737">
    <property type="term" value="C:cytoplasm"/>
    <property type="evidence" value="ECO:0007669"/>
    <property type="project" value="UniProtKB-SubCell"/>
</dbReference>
<evidence type="ECO:0000256" key="2">
    <source>
        <dbReference type="ARBA" id="ARBA00022723"/>
    </source>
</evidence>
<evidence type="ECO:0000256" key="1">
    <source>
        <dbReference type="ARBA" id="ARBA00011062"/>
    </source>
</evidence>
<sequence length="268" mass="28271">MDILLTNDDGVDATGLQALREALADVADVTVAAPADDQSAVGRAMSSEVTIDDRPEGYAVHGTPVDCVVAGVQALSLDPDLVVAGCNRGANLGGYTLGRSGTVSAAVEAALLGVPAIATSLYFPGTDERYREFDPDVPAYAEAARATRFLVEHAPEAGVFDHADYLNVNVPLPPEYEPDSPGSERHAPMRVTRPSEVNRIDAERKGDQVVIHDHIWAMMAEGTIPDPEGTDRRAVVEGEVSVTPLTAPHTTEHHEALDGLVAAYDGAD</sequence>
<accession>A0A554N9C6</accession>
<dbReference type="Pfam" id="PF01975">
    <property type="entry name" value="SurE"/>
    <property type="match status" value="1"/>
</dbReference>
<name>A0A554N9C6_9EURY</name>
<dbReference type="NCBIfam" id="TIGR00087">
    <property type="entry name" value="surE"/>
    <property type="match status" value="1"/>
</dbReference>
<keyword evidence="3 4" id="KW-0378">Hydrolase</keyword>
<dbReference type="GO" id="GO:0008253">
    <property type="term" value="F:5'-nucleotidase activity"/>
    <property type="evidence" value="ECO:0007669"/>
    <property type="project" value="UniProtKB-UniRule"/>
</dbReference>
<dbReference type="InterPro" id="IPR030048">
    <property type="entry name" value="SurE"/>
</dbReference>
<protein>
    <recommendedName>
        <fullName evidence="4">5'-nucleotidase SurE</fullName>
        <ecNumber evidence="4">3.1.3.5</ecNumber>
    </recommendedName>
    <alternativeName>
        <fullName evidence="4">Nucleoside 5'-monophosphate phosphohydrolase</fullName>
    </alternativeName>
</protein>
<evidence type="ECO:0000256" key="3">
    <source>
        <dbReference type="ARBA" id="ARBA00022801"/>
    </source>
</evidence>
<keyword evidence="2 4" id="KW-0479">Metal-binding</keyword>
<dbReference type="PANTHER" id="PTHR30457">
    <property type="entry name" value="5'-NUCLEOTIDASE SURE"/>
    <property type="match status" value="1"/>
</dbReference>
<gene>
    <name evidence="4 6" type="primary">surE</name>
    <name evidence="6" type="ORF">DP107_09925</name>
</gene>
<proteinExistence type="inferred from homology"/>
<feature type="binding site" evidence="4">
    <location>
        <position position="8"/>
    </location>
    <ligand>
        <name>a divalent metal cation</name>
        <dbReference type="ChEBI" id="CHEBI:60240"/>
    </ligand>
</feature>
<comment type="subcellular location">
    <subcellularLocation>
        <location evidence="4">Cytoplasm</location>
    </subcellularLocation>
</comment>
<dbReference type="FunCoup" id="A0A554N9C6">
    <property type="interactions" value="25"/>
</dbReference>
<dbReference type="SUPFAM" id="SSF64167">
    <property type="entry name" value="SurE-like"/>
    <property type="match status" value="1"/>
</dbReference>
<comment type="function">
    <text evidence="4">Nucleotidase that shows phosphatase activity on nucleoside 5'-monophosphates.</text>
</comment>